<dbReference type="PANTHER" id="PTHR11929:SF10">
    <property type="entry name" value="4-GALACTOSYL-N-ACETYLGLUCOSAMINIDE 3-ALPHA-L-FUCOSYLTRANSFERASE 9"/>
    <property type="match status" value="1"/>
</dbReference>
<evidence type="ECO:0000256" key="22">
    <source>
        <dbReference type="ARBA" id="ARBA00043828"/>
    </source>
</evidence>
<keyword evidence="5 24" id="KW-0328">Glycosyltransferase</keyword>
<evidence type="ECO:0000259" key="25">
    <source>
        <dbReference type="Pfam" id="PF00852"/>
    </source>
</evidence>
<evidence type="ECO:0000256" key="8">
    <source>
        <dbReference type="ARBA" id="ARBA00022968"/>
    </source>
</evidence>
<evidence type="ECO:0000256" key="21">
    <source>
        <dbReference type="ARBA" id="ARBA00037848"/>
    </source>
</evidence>
<dbReference type="EC" id="2.4.1.-" evidence="24"/>
<comment type="subunit">
    <text evidence="4">Homodimer.</text>
</comment>
<evidence type="ECO:0000256" key="24">
    <source>
        <dbReference type="RuleBase" id="RU003832"/>
    </source>
</evidence>
<dbReference type="InterPro" id="IPR055270">
    <property type="entry name" value="Glyco_tran_10_C"/>
</dbReference>
<evidence type="ECO:0000256" key="12">
    <source>
        <dbReference type="ARBA" id="ARBA00023136"/>
    </source>
</evidence>
<evidence type="ECO:0000256" key="20">
    <source>
        <dbReference type="ARBA" id="ARBA00036757"/>
    </source>
</evidence>
<comment type="catalytic activity">
    <reaction evidence="23">
        <text>an alpha-L-Fuc-(1-&gt;2)-beta-D-Gal-(1-&gt;4)-beta-D-GlcNAc derivative + GDP-beta-L-fucose = an alpha-L-Fuc-(1-&gt;2)-beta-D-Gal-(1-&gt;4)-[alpha-L-Fuc-(1-&gt;3)]-beta-D-GlcNAc derivative + GDP + H(+)</text>
        <dbReference type="Rhea" id="RHEA:77191"/>
        <dbReference type="ChEBI" id="CHEBI:15378"/>
        <dbReference type="ChEBI" id="CHEBI:57273"/>
        <dbReference type="ChEBI" id="CHEBI:58189"/>
        <dbReference type="ChEBI" id="CHEBI:133510"/>
        <dbReference type="ChEBI" id="CHEBI:195560"/>
    </reaction>
    <physiologicalReaction direction="left-to-right" evidence="23">
        <dbReference type="Rhea" id="RHEA:77192"/>
    </physiologicalReaction>
</comment>
<organism evidence="27 28">
    <name type="scientific">Gasterosteus aculeatus aculeatus</name>
    <name type="common">three-spined stickleback</name>
    <dbReference type="NCBI Taxonomy" id="481459"/>
    <lineage>
        <taxon>Eukaryota</taxon>
        <taxon>Metazoa</taxon>
        <taxon>Chordata</taxon>
        <taxon>Craniata</taxon>
        <taxon>Vertebrata</taxon>
        <taxon>Euteleostomi</taxon>
        <taxon>Actinopterygii</taxon>
        <taxon>Neopterygii</taxon>
        <taxon>Teleostei</taxon>
        <taxon>Neoteleostei</taxon>
        <taxon>Acanthomorphata</taxon>
        <taxon>Eupercaria</taxon>
        <taxon>Perciformes</taxon>
        <taxon>Cottioidei</taxon>
        <taxon>Gasterosteales</taxon>
        <taxon>Gasterosteidae</taxon>
        <taxon>Gasterosteus</taxon>
    </lineage>
</organism>
<dbReference type="SUPFAM" id="SSF53756">
    <property type="entry name" value="UDP-Glycosyltransferase/glycogen phosphorylase"/>
    <property type="match status" value="1"/>
</dbReference>
<keyword evidence="10 24" id="KW-0333">Golgi apparatus</keyword>
<feature type="domain" description="Fucosyltransferase N-terminal" evidence="26">
    <location>
        <begin position="91"/>
        <end position="195"/>
    </location>
</feature>
<dbReference type="Ensembl" id="ENSGACT00000068439.1">
    <property type="protein sequence ID" value="ENSGACP00000070406.1"/>
    <property type="gene ID" value="ENSGACG00000027428.1"/>
</dbReference>
<keyword evidence="14" id="KW-0325">Glycoprotein</keyword>
<evidence type="ECO:0000256" key="10">
    <source>
        <dbReference type="ARBA" id="ARBA00023034"/>
    </source>
</evidence>
<evidence type="ECO:0000256" key="3">
    <source>
        <dbReference type="ARBA" id="ARBA00008919"/>
    </source>
</evidence>
<evidence type="ECO:0000256" key="6">
    <source>
        <dbReference type="ARBA" id="ARBA00022679"/>
    </source>
</evidence>
<dbReference type="Proteomes" id="UP000007635">
    <property type="component" value="Chromosome IV"/>
</dbReference>
<comment type="catalytic activity">
    <reaction evidence="19">
        <text>an N-acetyl-alpha-neuraminyl-(2-&gt;3)-beta-D-galactosyl-(1-&gt;4)-N-acetyl-beta-D-glucosaminyl derivative + GDP-beta-L-fucose = an alpha-Neu5Ac-(2-&gt;3)-beta-D-Gal-(1-&gt;4)-[alpha-L-Fuc-(1-&gt;3)]-beta-D-GlcNAc derivative + GDP + H(+)</text>
        <dbReference type="Rhea" id="RHEA:56076"/>
        <dbReference type="ChEBI" id="CHEBI:15378"/>
        <dbReference type="ChEBI" id="CHEBI:57273"/>
        <dbReference type="ChEBI" id="CHEBI:58189"/>
        <dbReference type="ChEBI" id="CHEBI:136545"/>
        <dbReference type="ChEBI" id="CHEBI:139509"/>
    </reaction>
    <physiologicalReaction direction="left-to-right" evidence="19">
        <dbReference type="Rhea" id="RHEA:56077"/>
    </physiologicalReaction>
</comment>
<comment type="pathway">
    <text evidence="1">Protein modification; protein glycosylation.</text>
</comment>
<comment type="similarity">
    <text evidence="3 24">Belongs to the glycosyltransferase 10 family.</text>
</comment>
<evidence type="ECO:0000313" key="28">
    <source>
        <dbReference type="Proteomes" id="UP000007635"/>
    </source>
</evidence>
<dbReference type="Pfam" id="PF17039">
    <property type="entry name" value="Glyco_tran_10_N"/>
    <property type="match status" value="1"/>
</dbReference>
<comment type="catalytic activity">
    <reaction evidence="20">
        <text>a neolactoside nLc4Cer + GDP-beta-L-fucose = a neolactoside III(3)-alpha-Fuc-nLc4Cer + GDP + H(+)</text>
        <dbReference type="Rhea" id="RHEA:48376"/>
        <dbReference type="ChEBI" id="CHEBI:15378"/>
        <dbReference type="ChEBI" id="CHEBI:57273"/>
        <dbReference type="ChEBI" id="CHEBI:58189"/>
        <dbReference type="ChEBI" id="CHEBI:90376"/>
        <dbReference type="ChEBI" id="CHEBI:90379"/>
    </reaction>
    <physiologicalReaction direction="left-to-right" evidence="20">
        <dbReference type="Rhea" id="RHEA:48377"/>
    </physiologicalReaction>
</comment>
<accession>A0AAQ4S2W7</accession>
<keyword evidence="6 24" id="KW-0808">Transferase</keyword>
<keyword evidence="11" id="KW-0443">Lipid metabolism</keyword>
<evidence type="ECO:0000256" key="7">
    <source>
        <dbReference type="ARBA" id="ARBA00022692"/>
    </source>
</evidence>
<comment type="pathway">
    <text evidence="2">Glycolipid biosynthesis.</text>
</comment>
<evidence type="ECO:0000256" key="4">
    <source>
        <dbReference type="ARBA" id="ARBA00011738"/>
    </source>
</evidence>
<evidence type="ECO:0000256" key="19">
    <source>
        <dbReference type="ARBA" id="ARBA00036481"/>
    </source>
</evidence>
<evidence type="ECO:0000313" key="27">
    <source>
        <dbReference type="Ensembl" id="ENSGACP00000070406.1"/>
    </source>
</evidence>
<keyword evidence="9 24" id="KW-1133">Transmembrane helix</keyword>
<comment type="catalytic activity">
    <reaction evidence="16">
        <text>alpha-D-galactosyl-(1-&gt;3)-beta-D-galactosyl-(1-&gt;4)-N-acetyl-beta-D-glucosaminyl-(1-&gt;3)-beta-D-galactosyl-(1-&gt;4)-beta-D-glucosyl-(1&lt;-&gt;1')-ceramide + GDP-beta-L-fucose = a neolactoside IV(3)-alpha-Gal,III(3)-alpha-Fuc-nLc4Cer + GDP + H(+)</text>
        <dbReference type="Rhea" id="RHEA:48380"/>
        <dbReference type="ChEBI" id="CHEBI:15378"/>
        <dbReference type="ChEBI" id="CHEBI:57273"/>
        <dbReference type="ChEBI" id="CHEBI:58189"/>
        <dbReference type="ChEBI" id="CHEBI:90380"/>
        <dbReference type="ChEBI" id="CHEBI:90381"/>
    </reaction>
    <physiologicalReaction direction="left-to-right" evidence="16">
        <dbReference type="Rhea" id="RHEA:48381"/>
    </physiologicalReaction>
</comment>
<reference evidence="27" key="3">
    <citation type="submission" date="2025-09" db="UniProtKB">
        <authorList>
            <consortium name="Ensembl"/>
        </authorList>
    </citation>
    <scope>IDENTIFICATION</scope>
</reference>
<evidence type="ECO:0000256" key="14">
    <source>
        <dbReference type="ARBA" id="ARBA00023180"/>
    </source>
</evidence>
<feature type="domain" description="Fucosyltransferase C-terminal" evidence="25">
    <location>
        <begin position="210"/>
        <end position="383"/>
    </location>
</feature>
<dbReference type="PANTHER" id="PTHR11929">
    <property type="entry name" value="ALPHA- 1,3 -FUCOSYLTRANSFERASE"/>
    <property type="match status" value="1"/>
</dbReference>
<keyword evidence="12 24" id="KW-0472">Membrane</keyword>
<dbReference type="FunFam" id="3.40.50.11660:FF:000001">
    <property type="entry name" value="alpha-(1,3)-fucosyltransferase 9"/>
    <property type="match status" value="1"/>
</dbReference>
<sequence length="386" mass="44776">MSCSASQWTPQRPILFGSLLAFCFIFLFISYKADVAYPDFGKVGQFCPAFLCAERAQSHDSIPSNSTELLNKTHSGPTEKLQAAAVDAEPDTVVLVWMWPFGFKFELNCDIFNFTRCHLTDDKELYHKAHGVVFHHRDIHGSLENMPKGPRPVFQKWVWSNMESPTNSGKITGLNELFNLTCNYRRDSSIPVPYGYLYPVTSAEESFKLPAKDKLVCWIVSNWSPDLKRVQYYNELKKHVTIHAYGRAFQKPIGDEDFVKTMSSCKFYLSFENSFHRDYITEKFFNPLTWGSVPVVMGPPRHMYEAHAPAESFIHVDDFPSPKELAERLLYLDQNHTEYMRFFNWRSAFKVKGALFGTEIACKTCRYLQNHKEYQAFNDLNTWYWG</sequence>
<dbReference type="InterPro" id="IPR031481">
    <property type="entry name" value="Glyco_tran_10_N"/>
</dbReference>
<evidence type="ECO:0000259" key="26">
    <source>
        <dbReference type="Pfam" id="PF17039"/>
    </source>
</evidence>
<proteinExistence type="inferred from homology"/>
<evidence type="ECO:0000256" key="11">
    <source>
        <dbReference type="ARBA" id="ARBA00023098"/>
    </source>
</evidence>
<dbReference type="InterPro" id="IPR001503">
    <property type="entry name" value="Glyco_trans_10"/>
</dbReference>
<protein>
    <recommendedName>
        <fullName evidence="24">Fucosyltransferase</fullName>
        <ecNumber evidence="24">2.4.1.-</ecNumber>
    </recommendedName>
</protein>
<dbReference type="GO" id="GO:0006629">
    <property type="term" value="P:lipid metabolic process"/>
    <property type="evidence" value="ECO:0007669"/>
    <property type="project" value="UniProtKB-KW"/>
</dbReference>
<keyword evidence="28" id="KW-1185">Reference proteome</keyword>
<evidence type="ECO:0000256" key="9">
    <source>
        <dbReference type="ARBA" id="ARBA00022989"/>
    </source>
</evidence>
<keyword evidence="7 24" id="KW-0812">Transmembrane</keyword>
<evidence type="ECO:0000256" key="23">
    <source>
        <dbReference type="ARBA" id="ARBA00043838"/>
    </source>
</evidence>
<dbReference type="AlphaFoldDB" id="A0AAQ4S2W7"/>
<comment type="catalytic activity">
    <reaction evidence="18">
        <text>alpha-N-glycoloylneuraminosyl-(2-&gt;3)-beta-D-galactosyl-(1-&gt;4)-N-acetyl-beta-D-glucosaminyl-(1-&gt;3)-beta-D-galactosyl-(1-&gt;4)-N-acetyl-beta-D-glucosaminyl-(1-&gt;3)-beta-D-galactosyl-(1-&gt;4)-beta-D-glucosyl-(1&lt;-&gt;1')-ceramide + GDP-beta-L-fucose = alpha-N-glycoloylneuraminosyl-(2-&gt;3)-beta-D-galactosyl-(1-&gt;4)-N-acetyl-beta-D-glucosaminyl-(1-&gt;3)-beta-D-galactosyl-(1-&gt;4)-[alpha-L-fucosyl-(1-&gt;3)]-N-acetyl-beta-D-glucosaminyl-(1-&gt;3)-beta-D-galactosyl-(1-&gt;4)-beta-D-glucosyl-(1&lt;-&gt;1')-ceramide + GDP + H(+)</text>
        <dbReference type="Rhea" id="RHEA:48388"/>
        <dbReference type="ChEBI" id="CHEBI:15378"/>
        <dbReference type="ChEBI" id="CHEBI:57273"/>
        <dbReference type="ChEBI" id="CHEBI:58189"/>
        <dbReference type="ChEBI" id="CHEBI:90383"/>
        <dbReference type="ChEBI" id="CHEBI:90384"/>
    </reaction>
    <physiologicalReaction direction="left-to-right" evidence="18">
        <dbReference type="Rhea" id="RHEA:48389"/>
    </physiologicalReaction>
</comment>
<dbReference type="GO" id="GO:0032580">
    <property type="term" value="C:Golgi cisterna membrane"/>
    <property type="evidence" value="ECO:0007669"/>
    <property type="project" value="UniProtKB-SubCell"/>
</dbReference>
<evidence type="ECO:0000256" key="18">
    <source>
        <dbReference type="ARBA" id="ARBA00036295"/>
    </source>
</evidence>
<feature type="transmembrane region" description="Helical" evidence="24">
    <location>
        <begin position="12"/>
        <end position="31"/>
    </location>
</feature>
<comment type="catalytic activity">
    <reaction evidence="17">
        <text>an alpha-Neu5Ac-(2-&gt;3)-beta-D-Gal-(1-&gt;4)-beta-D-GlcNAc-(1-&gt;3)-beta-D-Gal-(1-&gt;4)-beta-D-GlcNAc derivative + GDP-beta-L-fucose = an alpha-Neu5Ac-(2-&gt;3)-beta-D-Gal-(1-&gt;4)-beta-D-GlcNAc-(1-&gt;3)-beta-D-Gal-(1-&gt;4)-[alpha-L-Fuc-(1-&gt;3)]-beta-D-GlcNAc derivative + GDP + H(+)</text>
        <dbReference type="Rhea" id="RHEA:68044"/>
        <dbReference type="ChEBI" id="CHEBI:15378"/>
        <dbReference type="ChEBI" id="CHEBI:57273"/>
        <dbReference type="ChEBI" id="CHEBI:58189"/>
        <dbReference type="ChEBI" id="CHEBI:145343"/>
        <dbReference type="ChEBI" id="CHEBI:176900"/>
    </reaction>
    <physiologicalReaction direction="left-to-right" evidence="17">
        <dbReference type="Rhea" id="RHEA:68045"/>
    </physiologicalReaction>
</comment>
<evidence type="ECO:0000256" key="2">
    <source>
        <dbReference type="ARBA" id="ARBA00004934"/>
    </source>
</evidence>
<name>A0AAQ4S2W7_GASAC</name>
<dbReference type="GeneTree" id="ENSGT00940000155095"/>
<keyword evidence="8" id="KW-0735">Signal-anchor</keyword>
<reference evidence="27 28" key="1">
    <citation type="journal article" date="2021" name="G3 (Bethesda)">
        <title>Improved contiguity of the threespine stickleback genome using long-read sequencing.</title>
        <authorList>
            <person name="Nath S."/>
            <person name="Shaw D.E."/>
            <person name="White M.A."/>
        </authorList>
    </citation>
    <scope>NUCLEOTIDE SEQUENCE [LARGE SCALE GENOMIC DNA]</scope>
    <source>
        <strain evidence="27 28">Lake Benthic</strain>
    </source>
</reference>
<evidence type="ECO:0000256" key="17">
    <source>
        <dbReference type="ARBA" id="ARBA00036234"/>
    </source>
</evidence>
<dbReference type="GO" id="GO:0017083">
    <property type="term" value="F:4-galactosyl-N-acetylglucosaminide 3-alpha-L-fucosyltransferase activity"/>
    <property type="evidence" value="ECO:0007669"/>
    <property type="project" value="UniProtKB-EC"/>
</dbReference>
<dbReference type="Gene3D" id="3.40.50.11660">
    <property type="entry name" value="Glycosyl transferase family 10, C-terminal domain"/>
    <property type="match status" value="1"/>
</dbReference>
<evidence type="ECO:0000256" key="13">
    <source>
        <dbReference type="ARBA" id="ARBA00023157"/>
    </source>
</evidence>
<reference evidence="27" key="2">
    <citation type="submission" date="2025-08" db="UniProtKB">
        <authorList>
            <consortium name="Ensembl"/>
        </authorList>
    </citation>
    <scope>IDENTIFICATION</scope>
</reference>
<evidence type="ECO:0000256" key="1">
    <source>
        <dbReference type="ARBA" id="ARBA00004922"/>
    </source>
</evidence>
<evidence type="ECO:0000256" key="5">
    <source>
        <dbReference type="ARBA" id="ARBA00022676"/>
    </source>
</evidence>
<keyword evidence="13" id="KW-1015">Disulfide bond</keyword>
<comment type="catalytic activity">
    <reaction evidence="22">
        <text>beta-D-Gal-(1-&gt;4)-beta-D-GlcNAc-(1-&gt;3)-beta-D-Gal-(1-&gt;4)-D-Glc + GDP-beta-L-fucose = beta-D-Gal-(1-&gt;4)-[alpha-L-Fuc-(1-&gt;3)]-beta-D-GlcNAc-(1-&gt;3)-beta-D-Gal-(1-&gt;4)-D-Glc + GDP + H(+)</text>
        <dbReference type="Rhea" id="RHEA:77187"/>
        <dbReference type="ChEBI" id="CHEBI:15378"/>
        <dbReference type="ChEBI" id="CHEBI:57273"/>
        <dbReference type="ChEBI" id="CHEBI:58189"/>
        <dbReference type="ChEBI" id="CHEBI:60239"/>
        <dbReference type="ChEBI" id="CHEBI:61352"/>
    </reaction>
    <physiologicalReaction direction="left-to-right" evidence="22">
        <dbReference type="Rhea" id="RHEA:77188"/>
    </physiologicalReaction>
</comment>
<comment type="catalytic activity">
    <reaction evidence="15">
        <text>a beta-D-galactosyl-(1-&gt;4)-N-acetyl-beta-D-glucosaminyl derivative + GDP-beta-L-fucose = a beta-D-galactosyl-(1-&gt;4)-[alpha-L-fucosyl-(1-&gt;3)]-N-acetyl-beta-D-glucosaminyl derivative + GDP + H(+)</text>
        <dbReference type="Rhea" id="RHEA:14257"/>
        <dbReference type="ChEBI" id="CHEBI:15378"/>
        <dbReference type="ChEBI" id="CHEBI:57273"/>
        <dbReference type="ChEBI" id="CHEBI:58189"/>
        <dbReference type="ChEBI" id="CHEBI:133507"/>
        <dbReference type="ChEBI" id="CHEBI:137941"/>
        <dbReference type="EC" id="2.4.1.152"/>
    </reaction>
    <physiologicalReaction direction="left-to-right" evidence="15">
        <dbReference type="Rhea" id="RHEA:14258"/>
    </physiologicalReaction>
</comment>
<dbReference type="Pfam" id="PF00852">
    <property type="entry name" value="Glyco_transf_10"/>
    <property type="match status" value="1"/>
</dbReference>
<evidence type="ECO:0000256" key="15">
    <source>
        <dbReference type="ARBA" id="ARBA00029329"/>
    </source>
</evidence>
<dbReference type="InterPro" id="IPR038577">
    <property type="entry name" value="GT10-like_C_sf"/>
</dbReference>
<comment type="subcellular location">
    <subcellularLocation>
        <location evidence="24">Golgi apparatus</location>
        <location evidence="24">Golgi stack membrane</location>
        <topology evidence="24">Single-pass type II membrane protein</topology>
    </subcellularLocation>
    <subcellularLocation>
        <location evidence="21">Golgi apparatus</location>
        <location evidence="21">trans-Golgi network membrane</location>
        <topology evidence="21">Single-pass type II membrane protein</topology>
    </subcellularLocation>
</comment>
<evidence type="ECO:0000256" key="16">
    <source>
        <dbReference type="ARBA" id="ARBA00036053"/>
    </source>
</evidence>